<organism evidence="1">
    <name type="scientific">bioreactor metagenome</name>
    <dbReference type="NCBI Taxonomy" id="1076179"/>
    <lineage>
        <taxon>unclassified sequences</taxon>
        <taxon>metagenomes</taxon>
        <taxon>ecological metagenomes</taxon>
    </lineage>
</organism>
<evidence type="ECO:0000313" key="1">
    <source>
        <dbReference type="EMBL" id="MPN08649.1"/>
    </source>
</evidence>
<reference evidence="1" key="1">
    <citation type="submission" date="2019-08" db="EMBL/GenBank/DDBJ databases">
        <authorList>
            <person name="Kucharzyk K."/>
            <person name="Murdoch R.W."/>
            <person name="Higgins S."/>
            <person name="Loffler F."/>
        </authorList>
    </citation>
    <scope>NUCLEOTIDE SEQUENCE</scope>
</reference>
<proteinExistence type="predicted"/>
<protein>
    <submittedName>
        <fullName evidence="1">Uncharacterized protein</fullName>
    </submittedName>
</protein>
<sequence length="90" mass="10320">MNKIFKTSDPGEIKLTPAMMYRSKCRKVCKDSVHTAKCNLEVLQSQTIDPAPGLTQVEMISILKEVVQDWEERTEPWVKNARRSIKAKQS</sequence>
<comment type="caution">
    <text evidence="1">The sequence shown here is derived from an EMBL/GenBank/DDBJ whole genome shotgun (WGS) entry which is preliminary data.</text>
</comment>
<gene>
    <name evidence="1" type="ORF">SDC9_155934</name>
</gene>
<name>A0A645F5F0_9ZZZZ</name>
<dbReference type="AlphaFoldDB" id="A0A645F5F0"/>
<accession>A0A645F5F0</accession>
<dbReference type="EMBL" id="VSSQ01054726">
    <property type="protein sequence ID" value="MPN08649.1"/>
    <property type="molecule type" value="Genomic_DNA"/>
</dbReference>